<dbReference type="GO" id="GO:0016887">
    <property type="term" value="F:ATP hydrolysis activity"/>
    <property type="evidence" value="ECO:0007669"/>
    <property type="project" value="UniProtKB-UniRule"/>
</dbReference>
<dbReference type="Gene3D" id="3.30.300.130">
    <property type="entry name" value="Fe-S cluster assembly (FSCA)"/>
    <property type="match status" value="1"/>
</dbReference>
<dbReference type="CDD" id="cd02037">
    <property type="entry name" value="Mrp_NBP35"/>
    <property type="match status" value="1"/>
</dbReference>
<dbReference type="SUPFAM" id="SSF52540">
    <property type="entry name" value="P-loop containing nucleoside triphosphate hydrolases"/>
    <property type="match status" value="1"/>
</dbReference>
<dbReference type="FunFam" id="3.40.50.300:FF:001119">
    <property type="entry name" value="Iron-sulfur cluster carrier protein"/>
    <property type="match status" value="1"/>
</dbReference>
<feature type="binding site" evidence="8">
    <location>
        <begin position="99"/>
        <end position="106"/>
    </location>
    <ligand>
        <name>ATP</name>
        <dbReference type="ChEBI" id="CHEBI:30616"/>
    </ligand>
</feature>
<dbReference type="GO" id="GO:0005524">
    <property type="term" value="F:ATP binding"/>
    <property type="evidence" value="ECO:0007669"/>
    <property type="project" value="UniProtKB-UniRule"/>
</dbReference>
<reference evidence="11" key="1">
    <citation type="submission" date="2016-10" db="EMBL/GenBank/DDBJ databases">
        <authorList>
            <person name="Varghese N."/>
            <person name="Submissions S."/>
        </authorList>
    </citation>
    <scope>NUCLEOTIDE SEQUENCE [LARGE SCALE GENOMIC DNA]</scope>
    <source>
        <strain evidence="11">CGMCC 1.10121</strain>
    </source>
</reference>
<dbReference type="Pfam" id="PF10609">
    <property type="entry name" value="ParA"/>
    <property type="match status" value="1"/>
</dbReference>
<evidence type="ECO:0000256" key="3">
    <source>
        <dbReference type="ARBA" id="ARBA00022840"/>
    </source>
</evidence>
<proteinExistence type="inferred from homology"/>
<evidence type="ECO:0000256" key="1">
    <source>
        <dbReference type="ARBA" id="ARBA00022723"/>
    </source>
</evidence>
<dbReference type="GO" id="GO:0051539">
    <property type="term" value="F:4 iron, 4 sulfur cluster binding"/>
    <property type="evidence" value="ECO:0007669"/>
    <property type="project" value="TreeGrafter"/>
</dbReference>
<dbReference type="PANTHER" id="PTHR42961:SF2">
    <property type="entry name" value="IRON-SULFUR PROTEIN NUBPL"/>
    <property type="match status" value="1"/>
</dbReference>
<feature type="domain" description="MIP18 family-like" evidence="9">
    <location>
        <begin position="8"/>
        <end position="68"/>
    </location>
</feature>
<evidence type="ECO:0000256" key="6">
    <source>
        <dbReference type="ARBA" id="ARBA00058094"/>
    </source>
</evidence>
<evidence type="ECO:0000256" key="4">
    <source>
        <dbReference type="ARBA" id="ARBA00023004"/>
    </source>
</evidence>
<dbReference type="PROSITE" id="PS01215">
    <property type="entry name" value="MRP"/>
    <property type="match status" value="1"/>
</dbReference>
<dbReference type="GO" id="GO:0140663">
    <property type="term" value="F:ATP-dependent FeS chaperone activity"/>
    <property type="evidence" value="ECO:0007669"/>
    <property type="project" value="InterPro"/>
</dbReference>
<keyword evidence="3 8" id="KW-0067">ATP-binding</keyword>
<dbReference type="EMBL" id="FODV01000012">
    <property type="protein sequence ID" value="SEP05742.1"/>
    <property type="molecule type" value="Genomic_DNA"/>
</dbReference>
<comment type="subunit">
    <text evidence="8">Homodimer.</text>
</comment>
<dbReference type="InterPro" id="IPR044304">
    <property type="entry name" value="NUBPL-like"/>
</dbReference>
<organism evidence="10 11">
    <name type="scientific">Halogranum amylolyticum</name>
    <dbReference type="NCBI Taxonomy" id="660520"/>
    <lineage>
        <taxon>Archaea</taxon>
        <taxon>Methanobacteriati</taxon>
        <taxon>Methanobacteriota</taxon>
        <taxon>Stenosarchaea group</taxon>
        <taxon>Halobacteria</taxon>
        <taxon>Halobacteriales</taxon>
        <taxon>Haloferacaceae</taxon>
    </lineage>
</organism>
<evidence type="ECO:0000256" key="7">
    <source>
        <dbReference type="ARBA" id="ARBA00074706"/>
    </source>
</evidence>
<keyword evidence="4 8" id="KW-0408">Iron</keyword>
<dbReference type="AlphaFoldDB" id="A0A1H8URD3"/>
<keyword evidence="11" id="KW-1185">Reference proteome</keyword>
<gene>
    <name evidence="10" type="ORF">SAMN04487948_11258</name>
</gene>
<dbReference type="HAMAP" id="MF_02040">
    <property type="entry name" value="Mrp_NBP35"/>
    <property type="match status" value="1"/>
</dbReference>
<comment type="function">
    <text evidence="6 8">Binds and transfers iron-sulfur (Fe-S) clusters to target apoproteins. Can hydrolyze ATP.</text>
</comment>
<keyword evidence="2 8" id="KW-0547">Nucleotide-binding</keyword>
<evidence type="ECO:0000256" key="8">
    <source>
        <dbReference type="HAMAP-Rule" id="MF_02040"/>
    </source>
</evidence>
<dbReference type="InterPro" id="IPR002744">
    <property type="entry name" value="MIP18-like"/>
</dbReference>
<keyword evidence="5 8" id="KW-0411">Iron-sulfur</keyword>
<evidence type="ECO:0000256" key="2">
    <source>
        <dbReference type="ARBA" id="ARBA00022741"/>
    </source>
</evidence>
<evidence type="ECO:0000259" key="9">
    <source>
        <dbReference type="Pfam" id="PF01883"/>
    </source>
</evidence>
<sequence length="362" mass="37777">MTADSTTLIDALRTVTDPKLDDDIVATGLVTDVRVDGETARLELDLGAPHAPTEAAIADDVREAVRSVGLTPDLRATPTAAAERSVLPRVKNVVAVASGKGGVGKSTIATNLAAGLADRGARVGILDADVYGPNVPRMLGVNDDPTVSYDGETDRIVPPVAYDVSVMSVGLLVDEGDPVVWRGPMAHNVLSDLFDDVVWGPLDYLVVDLPPGTGDVQLTILQRLPVTGAVVVTTPQDVATDDTRRAMRMFAEYQTPVLGVVENMSTFRCPDCETTHELFGRGGGETLAAEVDVPHLGDVPLDPAVRSGGDGGCPVVLEANETGEAFRDLTGRVADAVGYLGRHARASNAANASPVSPSEAED</sequence>
<dbReference type="InterPro" id="IPR034904">
    <property type="entry name" value="FSCA_dom_sf"/>
</dbReference>
<dbReference type="InterPro" id="IPR033756">
    <property type="entry name" value="YlxH/NBP35"/>
</dbReference>
<dbReference type="InterPro" id="IPR019591">
    <property type="entry name" value="Mrp/NBP35_ATP-bd"/>
</dbReference>
<dbReference type="Pfam" id="PF01883">
    <property type="entry name" value="FeS_assembly_P"/>
    <property type="match status" value="1"/>
</dbReference>
<dbReference type="SUPFAM" id="SSF117916">
    <property type="entry name" value="Fe-S cluster assembly (FSCA) domain-like"/>
    <property type="match status" value="1"/>
</dbReference>
<dbReference type="Gene3D" id="3.40.50.300">
    <property type="entry name" value="P-loop containing nucleotide triphosphate hydrolases"/>
    <property type="match status" value="1"/>
</dbReference>
<dbReference type="InterPro" id="IPR027417">
    <property type="entry name" value="P-loop_NTPase"/>
</dbReference>
<name>A0A1H8URD3_9EURY</name>
<dbReference type="GO" id="GO:0016226">
    <property type="term" value="P:iron-sulfur cluster assembly"/>
    <property type="evidence" value="ECO:0007669"/>
    <property type="project" value="InterPro"/>
</dbReference>
<evidence type="ECO:0000313" key="10">
    <source>
        <dbReference type="EMBL" id="SEP05742.1"/>
    </source>
</evidence>
<evidence type="ECO:0000313" key="11">
    <source>
        <dbReference type="Proteomes" id="UP000199126"/>
    </source>
</evidence>
<keyword evidence="1 8" id="KW-0479">Metal-binding</keyword>
<keyword evidence="8" id="KW-0378">Hydrolase</keyword>
<dbReference type="PANTHER" id="PTHR42961">
    <property type="entry name" value="IRON-SULFUR PROTEIN NUBPL"/>
    <property type="match status" value="1"/>
</dbReference>
<dbReference type="InterPro" id="IPR000808">
    <property type="entry name" value="Mrp-like_CS"/>
</dbReference>
<dbReference type="RefSeq" id="WP_089826438.1">
    <property type="nucleotide sequence ID" value="NZ_FODV01000012.1"/>
</dbReference>
<dbReference type="Proteomes" id="UP000199126">
    <property type="component" value="Unassembled WGS sequence"/>
</dbReference>
<protein>
    <recommendedName>
        <fullName evidence="7 8">Iron-sulfur cluster carrier protein</fullName>
    </recommendedName>
</protein>
<dbReference type="OrthoDB" id="8297at2157"/>
<accession>A0A1H8URD3</accession>
<dbReference type="GO" id="GO:0046872">
    <property type="term" value="F:metal ion binding"/>
    <property type="evidence" value="ECO:0007669"/>
    <property type="project" value="UniProtKB-KW"/>
</dbReference>
<comment type="similarity">
    <text evidence="8">Belongs to the Mrp/NBP35 ATP-binding proteins family.</text>
</comment>
<evidence type="ECO:0000256" key="5">
    <source>
        <dbReference type="ARBA" id="ARBA00023014"/>
    </source>
</evidence>